<dbReference type="PROSITE" id="PS51186">
    <property type="entry name" value="GNAT"/>
    <property type="match status" value="1"/>
</dbReference>
<dbReference type="Pfam" id="PF00583">
    <property type="entry name" value="Acetyltransf_1"/>
    <property type="match status" value="1"/>
</dbReference>
<dbReference type="InterPro" id="IPR000182">
    <property type="entry name" value="GNAT_dom"/>
</dbReference>
<dbReference type="InterPro" id="IPR016181">
    <property type="entry name" value="Acyl_CoA_acyltransferase"/>
</dbReference>
<keyword evidence="3" id="KW-1185">Reference proteome</keyword>
<keyword evidence="2" id="KW-0808">Transferase</keyword>
<evidence type="ECO:0000313" key="3">
    <source>
        <dbReference type="Proteomes" id="UP000326936"/>
    </source>
</evidence>
<dbReference type="AlphaFoldDB" id="A0A5P9CIP3"/>
<dbReference type="CDD" id="cd04301">
    <property type="entry name" value="NAT_SF"/>
    <property type="match status" value="1"/>
</dbReference>
<sequence>MALRAFNTQDYSLLIHWIDAEKLNYQWGGPSFNFPLDVTQIDEHYNQANVFPFIYVVQGTEAGFVELFKVSDTHFRICRVFVSEHFRGQGIAKLMLANLITLTKQSYRAELLSLAVFNTNTTAKRCYESLGFVETALEKGERSWDGQVWDLITMEMRC</sequence>
<dbReference type="Proteomes" id="UP000326936">
    <property type="component" value="Chromosome"/>
</dbReference>
<dbReference type="SUPFAM" id="SSF55729">
    <property type="entry name" value="Acyl-CoA N-acyltransferases (Nat)"/>
    <property type="match status" value="1"/>
</dbReference>
<dbReference type="Gene3D" id="3.40.630.30">
    <property type="match status" value="1"/>
</dbReference>
<accession>A0A5P9CIP3</accession>
<protein>
    <submittedName>
        <fullName evidence="2">Acetyltransferase (GNAT) family protein</fullName>
    </submittedName>
</protein>
<name>A0A5P9CIP3_9VIBR</name>
<dbReference type="PANTHER" id="PTHR43415:SF5">
    <property type="entry name" value="ACETYLTRANSFERASE"/>
    <property type="match status" value="1"/>
</dbReference>
<dbReference type="OrthoDB" id="326501at2"/>
<feature type="domain" description="N-acetyltransferase" evidence="1">
    <location>
        <begin position="1"/>
        <end position="155"/>
    </location>
</feature>
<dbReference type="EMBL" id="CP045350">
    <property type="protein sequence ID" value="QFT25911.1"/>
    <property type="molecule type" value="Genomic_DNA"/>
</dbReference>
<organism evidence="2 3">
    <name type="scientific">Vibrio aquimaris</name>
    <dbReference type="NCBI Taxonomy" id="2587862"/>
    <lineage>
        <taxon>Bacteria</taxon>
        <taxon>Pseudomonadati</taxon>
        <taxon>Pseudomonadota</taxon>
        <taxon>Gammaproteobacteria</taxon>
        <taxon>Vibrionales</taxon>
        <taxon>Vibrionaceae</taxon>
        <taxon>Vibrio</taxon>
    </lineage>
</organism>
<dbReference type="KEGG" id="vaq:FIV01_05680"/>
<dbReference type="RefSeq" id="WP_152430122.1">
    <property type="nucleotide sequence ID" value="NZ_CBCSDK010000002.1"/>
</dbReference>
<evidence type="ECO:0000259" key="1">
    <source>
        <dbReference type="PROSITE" id="PS51186"/>
    </source>
</evidence>
<reference evidence="2 3" key="1">
    <citation type="submission" date="2019-10" db="EMBL/GenBank/DDBJ databases">
        <title>Complete genome sequence of Vibrio sp. strain THAF100, isolated from non-filtered water from the water column of tank 6 of a marine aquarium containing stony-coral fragments. Water maintained at 26 degree C.</title>
        <authorList>
            <person name="Ruckert C."/>
            <person name="Franco A."/>
            <person name="Kalinowski J."/>
            <person name="Glaeser S."/>
        </authorList>
    </citation>
    <scope>NUCLEOTIDE SEQUENCE [LARGE SCALE GENOMIC DNA]</scope>
    <source>
        <strain evidence="2 3">THAF100</strain>
    </source>
</reference>
<evidence type="ECO:0000313" key="2">
    <source>
        <dbReference type="EMBL" id="QFT25911.1"/>
    </source>
</evidence>
<dbReference type="GO" id="GO:0016747">
    <property type="term" value="F:acyltransferase activity, transferring groups other than amino-acyl groups"/>
    <property type="evidence" value="ECO:0007669"/>
    <property type="project" value="InterPro"/>
</dbReference>
<proteinExistence type="predicted"/>
<dbReference type="PANTHER" id="PTHR43415">
    <property type="entry name" value="SPERMIDINE N(1)-ACETYLTRANSFERASE"/>
    <property type="match status" value="1"/>
</dbReference>
<gene>
    <name evidence="2" type="ORF">FIV01_05680</name>
</gene>